<feature type="compositionally biased region" description="Low complexity" evidence="1">
    <location>
        <begin position="30"/>
        <end position="44"/>
    </location>
</feature>
<keyword evidence="2" id="KW-0472">Membrane</keyword>
<feature type="non-terminal residue" evidence="3">
    <location>
        <position position="1"/>
    </location>
</feature>
<protein>
    <submittedName>
        <fullName evidence="3">Uncharacterized protein</fullName>
    </submittedName>
</protein>
<evidence type="ECO:0000256" key="1">
    <source>
        <dbReference type="SAM" id="MobiDB-lite"/>
    </source>
</evidence>
<dbReference type="EMBL" id="CAJNNV010028433">
    <property type="protein sequence ID" value="CAE8624598.1"/>
    <property type="molecule type" value="Genomic_DNA"/>
</dbReference>
<gene>
    <name evidence="3" type="ORF">PGLA1383_LOCUS41706</name>
</gene>
<feature type="transmembrane region" description="Helical" evidence="2">
    <location>
        <begin position="50"/>
        <end position="72"/>
    </location>
</feature>
<name>A0A813GH76_POLGL</name>
<comment type="caution">
    <text evidence="3">The sequence shown here is derived from an EMBL/GenBank/DDBJ whole genome shotgun (WGS) entry which is preliminary data.</text>
</comment>
<feature type="region of interest" description="Disordered" evidence="1">
    <location>
        <begin position="1"/>
        <end position="44"/>
    </location>
</feature>
<keyword evidence="2" id="KW-0812">Transmembrane</keyword>
<keyword evidence="2" id="KW-1133">Transmembrane helix</keyword>
<dbReference type="AlphaFoldDB" id="A0A813GH76"/>
<accession>A0A813GH76</accession>
<dbReference type="Proteomes" id="UP000654075">
    <property type="component" value="Unassembled WGS sequence"/>
</dbReference>
<feature type="compositionally biased region" description="Polar residues" evidence="1">
    <location>
        <begin position="8"/>
        <end position="17"/>
    </location>
</feature>
<reference evidence="3" key="1">
    <citation type="submission" date="2021-02" db="EMBL/GenBank/DDBJ databases">
        <authorList>
            <person name="Dougan E. K."/>
            <person name="Rhodes N."/>
            <person name="Thang M."/>
            <person name="Chan C."/>
        </authorList>
    </citation>
    <scope>NUCLEOTIDE SEQUENCE</scope>
</reference>
<keyword evidence="4" id="KW-1185">Reference proteome</keyword>
<evidence type="ECO:0000313" key="3">
    <source>
        <dbReference type="EMBL" id="CAE8624598.1"/>
    </source>
</evidence>
<proteinExistence type="predicted"/>
<sequence>RREGEGNGQRSPTTTQRVFKRLPPTTTQIASSLSSKTSTSGGATGTETELVIVVLGVVIAAVAMAGGTCFFWRRSQSKTAFPVAAAEADDGEDESRRAEVRKRLAAMRAMVGDSAS</sequence>
<evidence type="ECO:0000313" key="4">
    <source>
        <dbReference type="Proteomes" id="UP000654075"/>
    </source>
</evidence>
<evidence type="ECO:0000256" key="2">
    <source>
        <dbReference type="SAM" id="Phobius"/>
    </source>
</evidence>
<organism evidence="3 4">
    <name type="scientific">Polarella glacialis</name>
    <name type="common">Dinoflagellate</name>
    <dbReference type="NCBI Taxonomy" id="89957"/>
    <lineage>
        <taxon>Eukaryota</taxon>
        <taxon>Sar</taxon>
        <taxon>Alveolata</taxon>
        <taxon>Dinophyceae</taxon>
        <taxon>Suessiales</taxon>
        <taxon>Suessiaceae</taxon>
        <taxon>Polarella</taxon>
    </lineage>
</organism>